<reference evidence="2" key="1">
    <citation type="journal article" date="2023" name="bioRxiv">
        <title>Improved chromosome-level genome assembly for marigold (Tagetes erecta).</title>
        <authorList>
            <person name="Jiang F."/>
            <person name="Yuan L."/>
            <person name="Wang S."/>
            <person name="Wang H."/>
            <person name="Xu D."/>
            <person name="Wang A."/>
            <person name="Fan W."/>
        </authorList>
    </citation>
    <scope>NUCLEOTIDE SEQUENCE</scope>
    <source>
        <strain evidence="2">WSJ</strain>
        <tissue evidence="2">Leaf</tissue>
    </source>
</reference>
<evidence type="ECO:0000256" key="1">
    <source>
        <dbReference type="SAM" id="MobiDB-lite"/>
    </source>
</evidence>
<comment type="caution">
    <text evidence="2">The sequence shown here is derived from an EMBL/GenBank/DDBJ whole genome shotgun (WGS) entry which is preliminary data.</text>
</comment>
<protein>
    <submittedName>
        <fullName evidence="2">Uncharacterized protein</fullName>
    </submittedName>
</protein>
<gene>
    <name evidence="2" type="ORF">QVD17_13578</name>
</gene>
<sequence>MEIPIQYLAVTELGLLGRVTGNANRRTPRPKGGTLGPTNNPTSTQDDENKACQIYLANEKDMAFGCGHLVSRVALFKKHFDVWIQKSRP</sequence>
<organism evidence="2 3">
    <name type="scientific">Tagetes erecta</name>
    <name type="common">African marigold</name>
    <dbReference type="NCBI Taxonomy" id="13708"/>
    <lineage>
        <taxon>Eukaryota</taxon>
        <taxon>Viridiplantae</taxon>
        <taxon>Streptophyta</taxon>
        <taxon>Embryophyta</taxon>
        <taxon>Tracheophyta</taxon>
        <taxon>Spermatophyta</taxon>
        <taxon>Magnoliopsida</taxon>
        <taxon>eudicotyledons</taxon>
        <taxon>Gunneridae</taxon>
        <taxon>Pentapetalae</taxon>
        <taxon>asterids</taxon>
        <taxon>campanulids</taxon>
        <taxon>Asterales</taxon>
        <taxon>Asteraceae</taxon>
        <taxon>Asteroideae</taxon>
        <taxon>Heliantheae alliance</taxon>
        <taxon>Tageteae</taxon>
        <taxon>Tagetes</taxon>
    </lineage>
</organism>
<accession>A0AAD8P3G9</accession>
<evidence type="ECO:0000313" key="3">
    <source>
        <dbReference type="Proteomes" id="UP001229421"/>
    </source>
</evidence>
<name>A0AAD8P3G9_TARER</name>
<dbReference type="AlphaFoldDB" id="A0AAD8P3G9"/>
<dbReference type="Proteomes" id="UP001229421">
    <property type="component" value="Unassembled WGS sequence"/>
</dbReference>
<proteinExistence type="predicted"/>
<evidence type="ECO:0000313" key="2">
    <source>
        <dbReference type="EMBL" id="KAK1430667.1"/>
    </source>
</evidence>
<dbReference type="EMBL" id="JAUHHV010000003">
    <property type="protein sequence ID" value="KAK1430667.1"/>
    <property type="molecule type" value="Genomic_DNA"/>
</dbReference>
<keyword evidence="3" id="KW-1185">Reference proteome</keyword>
<feature type="region of interest" description="Disordered" evidence="1">
    <location>
        <begin position="20"/>
        <end position="47"/>
    </location>
</feature>